<sequence>MAVTEFLVASVRRQCIALRHNGSYDDMIASVIEADSGIDGSRPTLKINVNVRPLIETNKFI</sequence>
<evidence type="ECO:0000313" key="1">
    <source>
        <dbReference type="EMBL" id="KAG5584464.1"/>
    </source>
</evidence>
<dbReference type="AlphaFoldDB" id="A0A9J5XC60"/>
<reference evidence="1 2" key="1">
    <citation type="submission" date="2020-09" db="EMBL/GenBank/DDBJ databases">
        <title>De no assembly of potato wild relative species, Solanum commersonii.</title>
        <authorList>
            <person name="Cho K."/>
        </authorList>
    </citation>
    <scope>NUCLEOTIDE SEQUENCE [LARGE SCALE GENOMIC DNA]</scope>
    <source>
        <strain evidence="1">LZ3.2</strain>
        <tissue evidence="1">Leaf</tissue>
    </source>
</reference>
<comment type="caution">
    <text evidence="1">The sequence shown here is derived from an EMBL/GenBank/DDBJ whole genome shotgun (WGS) entry which is preliminary data.</text>
</comment>
<dbReference type="Proteomes" id="UP000824120">
    <property type="component" value="Chromosome 9"/>
</dbReference>
<keyword evidence="2" id="KW-1185">Reference proteome</keyword>
<organism evidence="1 2">
    <name type="scientific">Solanum commersonii</name>
    <name type="common">Commerson's wild potato</name>
    <name type="synonym">Commerson's nightshade</name>
    <dbReference type="NCBI Taxonomy" id="4109"/>
    <lineage>
        <taxon>Eukaryota</taxon>
        <taxon>Viridiplantae</taxon>
        <taxon>Streptophyta</taxon>
        <taxon>Embryophyta</taxon>
        <taxon>Tracheophyta</taxon>
        <taxon>Spermatophyta</taxon>
        <taxon>Magnoliopsida</taxon>
        <taxon>eudicotyledons</taxon>
        <taxon>Gunneridae</taxon>
        <taxon>Pentapetalae</taxon>
        <taxon>asterids</taxon>
        <taxon>lamiids</taxon>
        <taxon>Solanales</taxon>
        <taxon>Solanaceae</taxon>
        <taxon>Solanoideae</taxon>
        <taxon>Solaneae</taxon>
        <taxon>Solanum</taxon>
    </lineage>
</organism>
<gene>
    <name evidence="1" type="ORF">H5410_044898</name>
</gene>
<accession>A0A9J5XC60</accession>
<evidence type="ECO:0000313" key="2">
    <source>
        <dbReference type="Proteomes" id="UP000824120"/>
    </source>
</evidence>
<proteinExistence type="predicted"/>
<name>A0A9J5XC60_SOLCO</name>
<protein>
    <submittedName>
        <fullName evidence="1">Uncharacterized protein</fullName>
    </submittedName>
</protein>
<dbReference type="EMBL" id="JACXVP010000009">
    <property type="protein sequence ID" value="KAG5584464.1"/>
    <property type="molecule type" value="Genomic_DNA"/>
</dbReference>